<sequence length="249" mass="28214">MRVRGKVARGELGRLVEAEADAYAALGNWYEGEFDHLIGETRPGGAVGLREFVEVNDGPDNYRRVMLFTLSPVFPAEWRLAAYRSYLPDELPQVLGAWMSHLEAVREGAHRAYLRAWYRYASSRQLAVEWSALRERALGTRGRSNAWAGRAELVDVRERILARPVPEVAPVPYWDAPLPEDGTAPDFGGLVALAREWNYRVPRNQRVRVTDPESFDEFLRGALESEGLADLLGWVRRSCDEGFGLLLDW</sequence>
<comment type="caution">
    <text evidence="1">The sequence shown here is derived from an EMBL/GenBank/DDBJ whole genome shotgun (WGS) entry which is preliminary data.</text>
</comment>
<dbReference type="Proteomes" id="UP001501231">
    <property type="component" value="Unassembled WGS sequence"/>
</dbReference>
<organism evidence="1 2">
    <name type="scientific">Actinomadura vinacea</name>
    <dbReference type="NCBI Taxonomy" id="115336"/>
    <lineage>
        <taxon>Bacteria</taxon>
        <taxon>Bacillati</taxon>
        <taxon>Actinomycetota</taxon>
        <taxon>Actinomycetes</taxon>
        <taxon>Streptosporangiales</taxon>
        <taxon>Thermomonosporaceae</taxon>
        <taxon>Actinomadura</taxon>
    </lineage>
</organism>
<reference evidence="1 2" key="1">
    <citation type="journal article" date="2019" name="Int. J. Syst. Evol. Microbiol.">
        <title>The Global Catalogue of Microorganisms (GCM) 10K type strain sequencing project: providing services to taxonomists for standard genome sequencing and annotation.</title>
        <authorList>
            <consortium name="The Broad Institute Genomics Platform"/>
            <consortium name="The Broad Institute Genome Sequencing Center for Infectious Disease"/>
            <person name="Wu L."/>
            <person name="Ma J."/>
        </authorList>
    </citation>
    <scope>NUCLEOTIDE SEQUENCE [LARGE SCALE GENOMIC DNA]</scope>
    <source>
        <strain evidence="1 2">JCM 3325</strain>
    </source>
</reference>
<keyword evidence="2" id="KW-1185">Reference proteome</keyword>
<name>A0ABN3JVT5_9ACTN</name>
<dbReference type="EMBL" id="BAAARW010000026">
    <property type="protein sequence ID" value="GAA2441820.1"/>
    <property type="molecule type" value="Genomic_DNA"/>
</dbReference>
<evidence type="ECO:0000313" key="1">
    <source>
        <dbReference type="EMBL" id="GAA2441820.1"/>
    </source>
</evidence>
<protein>
    <recommendedName>
        <fullName evidence="3">DUF4034 domain-containing protein</fullName>
    </recommendedName>
</protein>
<accession>A0ABN3JVT5</accession>
<evidence type="ECO:0008006" key="3">
    <source>
        <dbReference type="Google" id="ProtNLM"/>
    </source>
</evidence>
<gene>
    <name evidence="1" type="ORF">GCM10010191_67610</name>
</gene>
<proteinExistence type="predicted"/>
<evidence type="ECO:0000313" key="2">
    <source>
        <dbReference type="Proteomes" id="UP001501231"/>
    </source>
</evidence>